<evidence type="ECO:0000256" key="4">
    <source>
        <dbReference type="ARBA" id="ARBA00023024"/>
    </source>
</evidence>
<dbReference type="PANTHER" id="PTHR45708:SF49">
    <property type="entry name" value="ENDOCHITINASE"/>
    <property type="match status" value="1"/>
</dbReference>
<dbReference type="InterPro" id="IPR001223">
    <property type="entry name" value="Glyco_hydro18_cat"/>
</dbReference>
<organism evidence="12 13">
    <name type="scientific">Rhizopus oryzae</name>
    <name type="common">Mucormycosis agent</name>
    <name type="synonym">Rhizopus arrhizus var. delemar</name>
    <dbReference type="NCBI Taxonomy" id="64495"/>
    <lineage>
        <taxon>Eukaryota</taxon>
        <taxon>Fungi</taxon>
        <taxon>Fungi incertae sedis</taxon>
        <taxon>Mucoromycota</taxon>
        <taxon>Mucoromycotina</taxon>
        <taxon>Mucoromycetes</taxon>
        <taxon>Mucorales</taxon>
        <taxon>Mucorineae</taxon>
        <taxon>Rhizopodaceae</taxon>
        <taxon>Rhizopus</taxon>
    </lineage>
</organism>
<evidence type="ECO:0000256" key="8">
    <source>
        <dbReference type="RuleBase" id="RU000489"/>
    </source>
</evidence>
<sequence length="382" mass="41798">MANNDPEHSLWQKSLAEYCTKSEVDILVVSFLHKFGEGRLTSFDIANSGKDCIGYIPGTELLNCPRMEADIKFCQDNGKKVLLSLGGATPEYGLNSYEEGESLADELWYTFGGGSDTNTFRPFGNASVDGFDLDIENGAKDGYPAFVNRMREHYAKETSKEYYIAAAPQCPFPDFFLGETLDSSWFDFIMIQFYNNYCNVINGEQFNYDIWDKWAKTSSVNKDVRLFVGVPGSPSAAGRGYVPFDKLVDTVKSLQELESFGGIMIWDVSQAYGNTLDVSPSYAHGVARLIHGDKNEDDGLPMLSSSAPSLVISPASSSTDQAVLASATDATKENNTPKGTTTAINTGKEDTPSSNVNSNISNNSVYGLTEYQAMDNVQMDIG</sequence>
<accession>A0A9P6Y3V7</accession>
<gene>
    <name evidence="12" type="ORF">G6F51_009785</name>
</gene>
<dbReference type="GO" id="GO:0000272">
    <property type="term" value="P:polysaccharide catabolic process"/>
    <property type="evidence" value="ECO:0007669"/>
    <property type="project" value="UniProtKB-KW"/>
</dbReference>
<dbReference type="PROSITE" id="PS01095">
    <property type="entry name" value="GH18_1"/>
    <property type="match status" value="1"/>
</dbReference>
<evidence type="ECO:0000256" key="5">
    <source>
        <dbReference type="ARBA" id="ARBA00023277"/>
    </source>
</evidence>
<dbReference type="GO" id="GO:0008843">
    <property type="term" value="F:endochitinase activity"/>
    <property type="evidence" value="ECO:0007669"/>
    <property type="project" value="UniProtKB-EC"/>
</dbReference>
<evidence type="ECO:0000256" key="7">
    <source>
        <dbReference type="ARBA" id="ARBA00023326"/>
    </source>
</evidence>
<dbReference type="EMBL" id="JAANIT010001865">
    <property type="protein sequence ID" value="KAG1538417.1"/>
    <property type="molecule type" value="Genomic_DNA"/>
</dbReference>
<comment type="similarity">
    <text evidence="9">Belongs to the glycosyl hydrolase 18 family.</text>
</comment>
<dbReference type="GO" id="GO:0005576">
    <property type="term" value="C:extracellular region"/>
    <property type="evidence" value="ECO:0007669"/>
    <property type="project" value="TreeGrafter"/>
</dbReference>
<evidence type="ECO:0000313" key="13">
    <source>
        <dbReference type="Proteomes" id="UP000717996"/>
    </source>
</evidence>
<evidence type="ECO:0000256" key="2">
    <source>
        <dbReference type="ARBA" id="ARBA00012729"/>
    </source>
</evidence>
<dbReference type="InterPro" id="IPR001579">
    <property type="entry name" value="Glyco_hydro_18_chit_AS"/>
</dbReference>
<evidence type="ECO:0000256" key="9">
    <source>
        <dbReference type="RuleBase" id="RU004453"/>
    </source>
</evidence>
<keyword evidence="6 8" id="KW-0326">Glycosidase</keyword>
<feature type="compositionally biased region" description="Polar residues" evidence="10">
    <location>
        <begin position="333"/>
        <end position="345"/>
    </location>
</feature>
<dbReference type="SUPFAM" id="SSF51445">
    <property type="entry name" value="(Trans)glycosidases"/>
    <property type="match status" value="1"/>
</dbReference>
<name>A0A9P6Y3V7_RHIOR</name>
<dbReference type="AlphaFoldDB" id="A0A9P6Y3V7"/>
<feature type="domain" description="GH18" evidence="11">
    <location>
        <begin position="1"/>
        <end position="287"/>
    </location>
</feature>
<comment type="caution">
    <text evidence="12">The sequence shown here is derived from an EMBL/GenBank/DDBJ whole genome shotgun (WGS) entry which is preliminary data.</text>
</comment>
<evidence type="ECO:0000256" key="1">
    <source>
        <dbReference type="ARBA" id="ARBA00000822"/>
    </source>
</evidence>
<dbReference type="Gene3D" id="3.20.20.80">
    <property type="entry name" value="Glycosidases"/>
    <property type="match status" value="1"/>
</dbReference>
<dbReference type="InterPro" id="IPR017853">
    <property type="entry name" value="GH"/>
</dbReference>
<dbReference type="PROSITE" id="PS51910">
    <property type="entry name" value="GH18_2"/>
    <property type="match status" value="1"/>
</dbReference>
<dbReference type="InterPro" id="IPR050542">
    <property type="entry name" value="Glycosyl_Hydrlase18_Chitinase"/>
</dbReference>
<evidence type="ECO:0000313" key="12">
    <source>
        <dbReference type="EMBL" id="KAG1538417.1"/>
    </source>
</evidence>
<comment type="catalytic activity">
    <reaction evidence="1">
        <text>Random endo-hydrolysis of N-acetyl-beta-D-glucosaminide (1-&gt;4)-beta-linkages in chitin and chitodextrins.</text>
        <dbReference type="EC" id="3.2.1.14"/>
    </reaction>
</comment>
<dbReference type="GO" id="GO:0006032">
    <property type="term" value="P:chitin catabolic process"/>
    <property type="evidence" value="ECO:0007669"/>
    <property type="project" value="UniProtKB-KW"/>
</dbReference>
<dbReference type="InterPro" id="IPR045321">
    <property type="entry name" value="Cts1-like"/>
</dbReference>
<evidence type="ECO:0000256" key="6">
    <source>
        <dbReference type="ARBA" id="ARBA00023295"/>
    </source>
</evidence>
<dbReference type="Proteomes" id="UP000717996">
    <property type="component" value="Unassembled WGS sequence"/>
</dbReference>
<evidence type="ECO:0000256" key="3">
    <source>
        <dbReference type="ARBA" id="ARBA00022801"/>
    </source>
</evidence>
<keyword evidence="4" id="KW-0146">Chitin degradation</keyword>
<protein>
    <recommendedName>
        <fullName evidence="2">chitinase</fullName>
        <ecNumber evidence="2">3.2.1.14</ecNumber>
    </recommendedName>
</protein>
<proteinExistence type="inferred from homology"/>
<evidence type="ECO:0000259" key="11">
    <source>
        <dbReference type="PROSITE" id="PS51910"/>
    </source>
</evidence>
<dbReference type="CDD" id="cd02877">
    <property type="entry name" value="GH18_hevamine_XipI_class_III"/>
    <property type="match status" value="1"/>
</dbReference>
<dbReference type="PANTHER" id="PTHR45708">
    <property type="entry name" value="ENDOCHITINASE"/>
    <property type="match status" value="1"/>
</dbReference>
<keyword evidence="3 8" id="KW-0378">Hydrolase</keyword>
<dbReference type="Pfam" id="PF00704">
    <property type="entry name" value="Glyco_hydro_18"/>
    <property type="match status" value="1"/>
</dbReference>
<dbReference type="OrthoDB" id="6020543at2759"/>
<keyword evidence="5" id="KW-0119">Carbohydrate metabolism</keyword>
<reference evidence="12" key="1">
    <citation type="journal article" date="2020" name="Microb. Genom.">
        <title>Genetic diversity of clinical and environmental Mucorales isolates obtained from an investigation of mucormycosis cases among solid organ transplant recipients.</title>
        <authorList>
            <person name="Nguyen M.H."/>
            <person name="Kaul D."/>
            <person name="Muto C."/>
            <person name="Cheng S.J."/>
            <person name="Richter R.A."/>
            <person name="Bruno V.M."/>
            <person name="Liu G."/>
            <person name="Beyhan S."/>
            <person name="Sundermann A.J."/>
            <person name="Mounaud S."/>
            <person name="Pasculle A.W."/>
            <person name="Nierman W.C."/>
            <person name="Driscoll E."/>
            <person name="Cumbie R."/>
            <person name="Clancy C.J."/>
            <person name="Dupont C.L."/>
        </authorList>
    </citation>
    <scope>NUCLEOTIDE SEQUENCE</scope>
    <source>
        <strain evidence="12">GL16</strain>
    </source>
</reference>
<dbReference type="EC" id="3.2.1.14" evidence="2"/>
<evidence type="ECO:0000256" key="10">
    <source>
        <dbReference type="SAM" id="MobiDB-lite"/>
    </source>
</evidence>
<feature type="region of interest" description="Disordered" evidence="10">
    <location>
        <begin position="327"/>
        <end position="359"/>
    </location>
</feature>
<keyword evidence="7" id="KW-0624">Polysaccharide degradation</keyword>